<keyword evidence="2" id="KW-1185">Reference proteome</keyword>
<dbReference type="EMBL" id="LGUF01000007">
    <property type="protein sequence ID" value="KON87998.1"/>
    <property type="molecule type" value="Genomic_DNA"/>
</dbReference>
<dbReference type="Gene3D" id="3.40.50.300">
    <property type="entry name" value="P-loop containing nucleotide triphosphate hydrolases"/>
    <property type="match status" value="1"/>
</dbReference>
<dbReference type="InterPro" id="IPR027417">
    <property type="entry name" value="P-loop_NTPase"/>
</dbReference>
<dbReference type="RefSeq" id="WP_053435361.1">
    <property type="nucleotide sequence ID" value="NZ_LGUF01000007.1"/>
</dbReference>
<name>A0A0M0GE20_SPOGL</name>
<gene>
    <name evidence="1" type="ORF">AF332_14980</name>
</gene>
<dbReference type="PATRIC" id="fig|1459.3.peg.3232"/>
<accession>A0A0M0GE20</accession>
<dbReference type="AlphaFoldDB" id="A0A0M0GE20"/>
<sequence>MTPKLPRIMANAFGSNLREDQVLVQFSAALKILTNKYEIYITSSTQLNRSAKDNENQGTTALRGGSATAFKVDYGLMIFRATSKDYDNLKHITSFKWM</sequence>
<reference evidence="2" key="1">
    <citation type="submission" date="2015-07" db="EMBL/GenBank/DDBJ databases">
        <title>Fjat-10036 dsm4.</title>
        <authorList>
            <person name="Liu B."/>
            <person name="Wang J."/>
            <person name="Zhu Y."/>
            <person name="Liu G."/>
            <person name="Chen Q."/>
            <person name="Chen Z."/>
            <person name="Lan J."/>
            <person name="Che J."/>
            <person name="Ge C."/>
            <person name="Shi H."/>
            <person name="Pan Z."/>
            <person name="Liu X."/>
        </authorList>
    </citation>
    <scope>NUCLEOTIDE SEQUENCE [LARGE SCALE GENOMIC DNA]</scope>
    <source>
        <strain evidence="2">DSM 4</strain>
    </source>
</reference>
<protein>
    <submittedName>
        <fullName evidence="1">Uncharacterized protein</fullName>
    </submittedName>
</protein>
<comment type="caution">
    <text evidence="1">The sequence shown here is derived from an EMBL/GenBank/DDBJ whole genome shotgun (WGS) entry which is preliminary data.</text>
</comment>
<proteinExistence type="predicted"/>
<dbReference type="STRING" id="1459.AF332_14980"/>
<organism evidence="1 2">
    <name type="scientific">Sporosarcina globispora</name>
    <name type="common">Bacillus globisporus</name>
    <dbReference type="NCBI Taxonomy" id="1459"/>
    <lineage>
        <taxon>Bacteria</taxon>
        <taxon>Bacillati</taxon>
        <taxon>Bacillota</taxon>
        <taxon>Bacilli</taxon>
        <taxon>Bacillales</taxon>
        <taxon>Caryophanaceae</taxon>
        <taxon>Sporosarcina</taxon>
    </lineage>
</organism>
<evidence type="ECO:0000313" key="1">
    <source>
        <dbReference type="EMBL" id="KON87998.1"/>
    </source>
</evidence>
<dbReference type="Proteomes" id="UP000037109">
    <property type="component" value="Unassembled WGS sequence"/>
</dbReference>
<evidence type="ECO:0000313" key="2">
    <source>
        <dbReference type="Proteomes" id="UP000037109"/>
    </source>
</evidence>